<proteinExistence type="predicted"/>
<keyword evidence="2" id="KW-1185">Reference proteome</keyword>
<evidence type="ECO:0000313" key="2">
    <source>
        <dbReference type="Proteomes" id="UP000292082"/>
    </source>
</evidence>
<reference evidence="1 2" key="1">
    <citation type="submission" date="2019-01" db="EMBL/GenBank/DDBJ databases">
        <title>Draft genome sequences of three monokaryotic isolates of the white-rot basidiomycete fungus Dichomitus squalens.</title>
        <authorList>
            <consortium name="DOE Joint Genome Institute"/>
            <person name="Lopez S.C."/>
            <person name="Andreopoulos B."/>
            <person name="Pangilinan J."/>
            <person name="Lipzen A."/>
            <person name="Riley R."/>
            <person name="Ahrendt S."/>
            <person name="Ng V."/>
            <person name="Barry K."/>
            <person name="Daum C."/>
            <person name="Grigoriev I.V."/>
            <person name="Hilden K.S."/>
            <person name="Makela M.R."/>
            <person name="de Vries R.P."/>
        </authorList>
    </citation>
    <scope>NUCLEOTIDE SEQUENCE [LARGE SCALE GENOMIC DNA]</scope>
    <source>
        <strain evidence="1 2">CBS 464.89</strain>
    </source>
</reference>
<protein>
    <submittedName>
        <fullName evidence="1">Uncharacterized protein</fullName>
    </submittedName>
</protein>
<dbReference type="Proteomes" id="UP000292082">
    <property type="component" value="Unassembled WGS sequence"/>
</dbReference>
<organism evidence="1 2">
    <name type="scientific">Dichomitus squalens</name>
    <dbReference type="NCBI Taxonomy" id="114155"/>
    <lineage>
        <taxon>Eukaryota</taxon>
        <taxon>Fungi</taxon>
        <taxon>Dikarya</taxon>
        <taxon>Basidiomycota</taxon>
        <taxon>Agaricomycotina</taxon>
        <taxon>Agaricomycetes</taxon>
        <taxon>Polyporales</taxon>
        <taxon>Polyporaceae</taxon>
        <taxon>Dichomitus</taxon>
    </lineage>
</organism>
<evidence type="ECO:0000313" key="1">
    <source>
        <dbReference type="EMBL" id="TBU65315.1"/>
    </source>
</evidence>
<accession>A0A4Q9NX78</accession>
<dbReference type="EMBL" id="ML145084">
    <property type="protein sequence ID" value="TBU65315.1"/>
    <property type="molecule type" value="Genomic_DNA"/>
</dbReference>
<gene>
    <name evidence="1" type="ORF">BD310DRAFT_911138</name>
</gene>
<name>A0A4Q9NX78_9APHY</name>
<sequence length="527" mass="59680">MTLTDGDHPLGVTGPSSLIDLHSDIWIHVTTFLPTPALAALMQTSSHLVELAASALCTRTKDTPLRRALDVVSFYHFLRIGDSISRRAARVKVLRFEIGDAADLYQLPDISPGEVINAFTEILHHCRDLRRLQMIQWYYQVPPSHIYRSISHSGLLEELELNVVEEVEEEDVLQLANLPLRTLLCSSTARVSSKPRDYAVLGTGPLARTLVEVQLPLPAHACTLLGATFNSVRKLRISVPRHSTFVNDLRITFPNISHLTLLGQCPWHDPRRPWASRHAEDGNDVIRQAHQQQWKDDPNMLPALKYVRVEDPRAAYILGLNKPISWISIKWLSYTPSHIFPDVIAHTHPTSLEFVLDNPNYRGSLLIDNGPFGGLQELADRPGAVSSLRCLTIHFRCFMIPSVERDLDEALDMLESVLRHLPISHLMLKLDTGPVYPDFLDYIKVTYDPQEGAEILDAAEGWAELMAEASHTLQWFGVYVPKDRVRCWELSRQVSGGEGVESIVILHEMEEDQAWELLLREQLREFI</sequence>
<dbReference type="AlphaFoldDB" id="A0A4Q9NX78"/>